<dbReference type="EMBL" id="MU866132">
    <property type="protein sequence ID" value="KAK4178694.1"/>
    <property type="molecule type" value="Genomic_DNA"/>
</dbReference>
<evidence type="ECO:0000256" key="1">
    <source>
        <dbReference type="SAM" id="MobiDB-lite"/>
    </source>
</evidence>
<proteinExistence type="predicted"/>
<dbReference type="AlphaFoldDB" id="A0AAN6WB25"/>
<feature type="compositionally biased region" description="Basic and acidic residues" evidence="1">
    <location>
        <begin position="86"/>
        <end position="99"/>
    </location>
</feature>
<accession>A0AAN6WB25</accession>
<keyword evidence="3" id="KW-1185">Reference proteome</keyword>
<feature type="compositionally biased region" description="Basic and acidic residues" evidence="1">
    <location>
        <begin position="42"/>
        <end position="52"/>
    </location>
</feature>
<feature type="region of interest" description="Disordered" evidence="1">
    <location>
        <begin position="19"/>
        <end position="115"/>
    </location>
</feature>
<evidence type="ECO:0000313" key="3">
    <source>
        <dbReference type="Proteomes" id="UP001302321"/>
    </source>
</evidence>
<gene>
    <name evidence="2" type="ORF">QBC36DRAFT_324165</name>
</gene>
<protein>
    <submittedName>
        <fullName evidence="2">Uncharacterized protein</fullName>
    </submittedName>
</protein>
<comment type="caution">
    <text evidence="2">The sequence shown here is derived from an EMBL/GenBank/DDBJ whole genome shotgun (WGS) entry which is preliminary data.</text>
</comment>
<dbReference type="Proteomes" id="UP001302321">
    <property type="component" value="Unassembled WGS sequence"/>
</dbReference>
<organism evidence="2 3">
    <name type="scientific">Triangularia setosa</name>
    <dbReference type="NCBI Taxonomy" id="2587417"/>
    <lineage>
        <taxon>Eukaryota</taxon>
        <taxon>Fungi</taxon>
        <taxon>Dikarya</taxon>
        <taxon>Ascomycota</taxon>
        <taxon>Pezizomycotina</taxon>
        <taxon>Sordariomycetes</taxon>
        <taxon>Sordariomycetidae</taxon>
        <taxon>Sordariales</taxon>
        <taxon>Podosporaceae</taxon>
        <taxon>Triangularia</taxon>
    </lineage>
</organism>
<feature type="compositionally biased region" description="Polar residues" evidence="1">
    <location>
        <begin position="19"/>
        <end position="39"/>
    </location>
</feature>
<name>A0AAN6WB25_9PEZI</name>
<evidence type="ECO:0000313" key="2">
    <source>
        <dbReference type="EMBL" id="KAK4178694.1"/>
    </source>
</evidence>
<reference evidence="2" key="2">
    <citation type="submission" date="2023-05" db="EMBL/GenBank/DDBJ databases">
        <authorList>
            <consortium name="Lawrence Berkeley National Laboratory"/>
            <person name="Steindorff A."/>
            <person name="Hensen N."/>
            <person name="Bonometti L."/>
            <person name="Westerberg I."/>
            <person name="Brannstrom I.O."/>
            <person name="Guillou S."/>
            <person name="Cros-Aarteil S."/>
            <person name="Calhoun S."/>
            <person name="Haridas S."/>
            <person name="Kuo A."/>
            <person name="Mondo S."/>
            <person name="Pangilinan J."/>
            <person name="Riley R."/>
            <person name="Labutti K."/>
            <person name="Andreopoulos B."/>
            <person name="Lipzen A."/>
            <person name="Chen C."/>
            <person name="Yanf M."/>
            <person name="Daum C."/>
            <person name="Ng V."/>
            <person name="Clum A."/>
            <person name="Ohm R."/>
            <person name="Martin F."/>
            <person name="Silar P."/>
            <person name="Natvig D."/>
            <person name="Lalanne C."/>
            <person name="Gautier V."/>
            <person name="Ament-Velasquez S.L."/>
            <person name="Kruys A."/>
            <person name="Hutchinson M.I."/>
            <person name="Powell A.J."/>
            <person name="Barry K."/>
            <person name="Miller A.N."/>
            <person name="Grigoriev I.V."/>
            <person name="Debuchy R."/>
            <person name="Gladieux P."/>
            <person name="Thoren M.H."/>
            <person name="Johannesson H."/>
        </authorList>
    </citation>
    <scope>NUCLEOTIDE SEQUENCE</scope>
    <source>
        <strain evidence="2">CBS 892.96</strain>
    </source>
</reference>
<reference evidence="2" key="1">
    <citation type="journal article" date="2023" name="Mol. Phylogenet. Evol.">
        <title>Genome-scale phylogeny and comparative genomics of the fungal order Sordariales.</title>
        <authorList>
            <person name="Hensen N."/>
            <person name="Bonometti L."/>
            <person name="Westerberg I."/>
            <person name="Brannstrom I.O."/>
            <person name="Guillou S."/>
            <person name="Cros-Aarteil S."/>
            <person name="Calhoun S."/>
            <person name="Haridas S."/>
            <person name="Kuo A."/>
            <person name="Mondo S."/>
            <person name="Pangilinan J."/>
            <person name="Riley R."/>
            <person name="LaButti K."/>
            <person name="Andreopoulos B."/>
            <person name="Lipzen A."/>
            <person name="Chen C."/>
            <person name="Yan M."/>
            <person name="Daum C."/>
            <person name="Ng V."/>
            <person name="Clum A."/>
            <person name="Steindorff A."/>
            <person name="Ohm R.A."/>
            <person name="Martin F."/>
            <person name="Silar P."/>
            <person name="Natvig D.O."/>
            <person name="Lalanne C."/>
            <person name="Gautier V."/>
            <person name="Ament-Velasquez S.L."/>
            <person name="Kruys A."/>
            <person name="Hutchinson M.I."/>
            <person name="Powell A.J."/>
            <person name="Barry K."/>
            <person name="Miller A.N."/>
            <person name="Grigoriev I.V."/>
            <person name="Debuchy R."/>
            <person name="Gladieux P."/>
            <person name="Hiltunen Thoren M."/>
            <person name="Johannesson H."/>
        </authorList>
    </citation>
    <scope>NUCLEOTIDE SEQUENCE</scope>
    <source>
        <strain evidence="2">CBS 892.96</strain>
    </source>
</reference>
<sequence length="115" mass="12565">MLSLRRLTTTPAALSSISRRAFTTTPLRSLKESNSTDPSPSDFDHHKQDSLSKQKSGKGHWKPELASNSEEAVKADRNTGNSSIKDLQEKTKKAAEENAKAGTSMDDGLSKHIQN</sequence>